<feature type="domain" description="Uracil-DNA glycosylase-like" evidence="12">
    <location>
        <begin position="75"/>
        <end position="221"/>
    </location>
</feature>
<accession>A0ABP1C798</accession>
<evidence type="ECO:0000256" key="4">
    <source>
        <dbReference type="ARBA" id="ARBA00019403"/>
    </source>
</evidence>
<evidence type="ECO:0000256" key="8">
    <source>
        <dbReference type="ARBA" id="ARBA00022801"/>
    </source>
</evidence>
<dbReference type="InterPro" id="IPR051536">
    <property type="entry name" value="UDG_Type-4/5"/>
</dbReference>
<evidence type="ECO:0000256" key="11">
    <source>
        <dbReference type="ARBA" id="ARBA00023204"/>
    </source>
</evidence>
<evidence type="ECO:0000256" key="3">
    <source>
        <dbReference type="ARBA" id="ARBA00012030"/>
    </source>
</evidence>
<dbReference type="Pfam" id="PF03167">
    <property type="entry name" value="UDG"/>
    <property type="match status" value="1"/>
</dbReference>
<comment type="similarity">
    <text evidence="2">Belongs to the uracil-DNA glycosylase (UDG) superfamily. Type 4 (UDGa) family.</text>
</comment>
<keyword evidence="6" id="KW-0479">Metal-binding</keyword>
<dbReference type="SMART" id="SM00986">
    <property type="entry name" value="UDG"/>
    <property type="match status" value="1"/>
</dbReference>
<dbReference type="PANTHER" id="PTHR33693">
    <property type="entry name" value="TYPE-5 URACIL-DNA GLYCOSYLASE"/>
    <property type="match status" value="1"/>
</dbReference>
<evidence type="ECO:0000256" key="6">
    <source>
        <dbReference type="ARBA" id="ARBA00022723"/>
    </source>
</evidence>
<dbReference type="EMBL" id="OZ026884">
    <property type="protein sequence ID" value="CAL1239707.1"/>
    <property type="molecule type" value="Genomic_DNA"/>
</dbReference>
<protein>
    <recommendedName>
        <fullName evidence="4">Type-4 uracil-DNA glycosylase</fullName>
        <ecNumber evidence="3">3.2.2.27</ecNumber>
    </recommendedName>
</protein>
<gene>
    <name evidence="13" type="ORF">MECH1_V1_0931</name>
</gene>
<dbReference type="RefSeq" id="WP_348759248.1">
    <property type="nucleotide sequence ID" value="NZ_OZ026884.1"/>
</dbReference>
<keyword evidence="10" id="KW-0411">Iron-sulfur</keyword>
<name>A0ABP1C798_9GAMM</name>
<keyword evidence="8 13" id="KW-0378">Hydrolase</keyword>
<dbReference type="Proteomes" id="UP001497493">
    <property type="component" value="Chromosome"/>
</dbReference>
<proteinExistence type="inferred from homology"/>
<evidence type="ECO:0000256" key="1">
    <source>
        <dbReference type="ARBA" id="ARBA00001400"/>
    </source>
</evidence>
<keyword evidence="7" id="KW-0227">DNA damage</keyword>
<dbReference type="SMART" id="SM00987">
    <property type="entry name" value="UreE_C"/>
    <property type="match status" value="1"/>
</dbReference>
<evidence type="ECO:0000256" key="5">
    <source>
        <dbReference type="ARBA" id="ARBA00022485"/>
    </source>
</evidence>
<dbReference type="InterPro" id="IPR036895">
    <property type="entry name" value="Uracil-DNA_glycosylase-like_sf"/>
</dbReference>
<evidence type="ECO:0000256" key="7">
    <source>
        <dbReference type="ARBA" id="ARBA00022763"/>
    </source>
</evidence>
<evidence type="ECO:0000313" key="14">
    <source>
        <dbReference type="Proteomes" id="UP001497493"/>
    </source>
</evidence>
<dbReference type="PANTHER" id="PTHR33693:SF1">
    <property type="entry name" value="TYPE-4 URACIL-DNA GLYCOSYLASE"/>
    <property type="match status" value="1"/>
</dbReference>
<dbReference type="GO" id="GO:0004844">
    <property type="term" value="F:uracil DNA N-glycosylase activity"/>
    <property type="evidence" value="ECO:0007669"/>
    <property type="project" value="UniProtKB-EC"/>
</dbReference>
<keyword evidence="5" id="KW-0004">4Fe-4S</keyword>
<keyword evidence="13" id="KW-0326">Glycosidase</keyword>
<keyword evidence="9" id="KW-0408">Iron</keyword>
<keyword evidence="11" id="KW-0234">DNA repair</keyword>
<evidence type="ECO:0000313" key="13">
    <source>
        <dbReference type="EMBL" id="CAL1239707.1"/>
    </source>
</evidence>
<evidence type="ECO:0000256" key="10">
    <source>
        <dbReference type="ARBA" id="ARBA00023014"/>
    </source>
</evidence>
<dbReference type="InterPro" id="IPR005273">
    <property type="entry name" value="Ura-DNA_glyco_family4"/>
</dbReference>
<comment type="catalytic activity">
    <reaction evidence="1">
        <text>Hydrolyzes single-stranded DNA or mismatched double-stranded DNA and polynucleotides, releasing free uracil.</text>
        <dbReference type="EC" id="3.2.2.27"/>
    </reaction>
</comment>
<dbReference type="InterPro" id="IPR005122">
    <property type="entry name" value="Uracil-DNA_glycosylase-like"/>
</dbReference>
<dbReference type="CDD" id="cd10030">
    <property type="entry name" value="UDG-F4_TTUDGA_SPO1dp_like"/>
    <property type="match status" value="1"/>
</dbReference>
<reference evidence="13 14" key="1">
    <citation type="submission" date="2024-04" db="EMBL/GenBank/DDBJ databases">
        <authorList>
            <person name="Cremers G."/>
        </authorList>
    </citation>
    <scope>NUCLEOTIDE SEQUENCE [LARGE SCALE GENOMIC DNA]</scope>
    <source>
        <strain evidence="13">MeCH1-AG</strain>
    </source>
</reference>
<evidence type="ECO:0000256" key="2">
    <source>
        <dbReference type="ARBA" id="ARBA00006521"/>
    </source>
</evidence>
<dbReference type="EC" id="3.2.2.27" evidence="3"/>
<dbReference type="Gene3D" id="3.40.470.10">
    <property type="entry name" value="Uracil-DNA glycosylase-like domain"/>
    <property type="match status" value="1"/>
</dbReference>
<evidence type="ECO:0000259" key="12">
    <source>
        <dbReference type="SMART" id="SM00986"/>
    </source>
</evidence>
<dbReference type="NCBIfam" id="TIGR00758">
    <property type="entry name" value="UDG_fam4"/>
    <property type="match status" value="1"/>
</dbReference>
<organism evidence="13 14">
    <name type="scientific">Candidatus Methylocalor cossyra</name>
    <dbReference type="NCBI Taxonomy" id="3108543"/>
    <lineage>
        <taxon>Bacteria</taxon>
        <taxon>Pseudomonadati</taxon>
        <taxon>Pseudomonadota</taxon>
        <taxon>Gammaproteobacteria</taxon>
        <taxon>Methylococcales</taxon>
        <taxon>Methylococcaceae</taxon>
        <taxon>Candidatus Methylocalor</taxon>
    </lineage>
</organism>
<evidence type="ECO:0000256" key="9">
    <source>
        <dbReference type="ARBA" id="ARBA00023004"/>
    </source>
</evidence>
<keyword evidence="14" id="KW-1185">Reference proteome</keyword>
<sequence length="232" mass="25838">MALDQRRLAYLAAMGIEVWVPRVPSARDLGLAQAPGAEPDAPERWAGTLGWDELEAQVERCTACPLHRGRTHTVFGVGCRSAEWMFIGEAPGEQEDLQGEPFVGRAGQLLNEMIRAIGLSREAVYIANVLKCRPPKNRDPAPEEARACEGYLQNQLALVRPKIIVAVGRIAAQNLLNTATPIGKLRGQVHHYQGIPLVVTYHPAYLLRSLAEKRRAWEDLKLALRTFRHLDR</sequence>
<dbReference type="SUPFAM" id="SSF52141">
    <property type="entry name" value="Uracil-DNA glycosylase-like"/>
    <property type="match status" value="1"/>
</dbReference>